<dbReference type="Gene3D" id="1.10.238.160">
    <property type="match status" value="1"/>
</dbReference>
<dbReference type="Pfam" id="PF05930">
    <property type="entry name" value="Phage_AlpA"/>
    <property type="match status" value="1"/>
</dbReference>
<dbReference type="SUPFAM" id="SSF46955">
    <property type="entry name" value="Putative DNA-binding domain"/>
    <property type="match status" value="1"/>
</dbReference>
<evidence type="ECO:0000313" key="1">
    <source>
        <dbReference type="EMBL" id="MFC5543878.1"/>
    </source>
</evidence>
<organism evidence="1 2">
    <name type="scientific">Marinobacter koreensis</name>
    <dbReference type="NCBI Taxonomy" id="335974"/>
    <lineage>
        <taxon>Bacteria</taxon>
        <taxon>Pseudomonadati</taxon>
        <taxon>Pseudomonadota</taxon>
        <taxon>Gammaproteobacteria</taxon>
        <taxon>Pseudomonadales</taxon>
        <taxon>Marinobacteraceae</taxon>
        <taxon>Marinobacter</taxon>
    </lineage>
</organism>
<gene>
    <name evidence="1" type="ORF">ACFPQA_02325</name>
</gene>
<dbReference type="RefSeq" id="WP_248157971.1">
    <property type="nucleotide sequence ID" value="NZ_JAKZAJ010000003.1"/>
</dbReference>
<keyword evidence="2" id="KW-1185">Reference proteome</keyword>
<sequence>MSKQSKDLNTKFLSDKQLSDRYEVHRATIWRWSRDGFFPQPVKFGNHCTRWKLSDVEAWEAAQEVPA</sequence>
<evidence type="ECO:0000313" key="2">
    <source>
        <dbReference type="Proteomes" id="UP001596055"/>
    </source>
</evidence>
<accession>A0ABW0RJ05</accession>
<protein>
    <submittedName>
        <fullName evidence="1">Helix-turn-helix transcriptional regulator</fullName>
    </submittedName>
</protein>
<name>A0ABW0RJ05_9GAMM</name>
<dbReference type="InterPro" id="IPR009061">
    <property type="entry name" value="DNA-bd_dom_put_sf"/>
</dbReference>
<dbReference type="EMBL" id="JBHSNL010000001">
    <property type="protein sequence ID" value="MFC5543878.1"/>
    <property type="molecule type" value="Genomic_DNA"/>
</dbReference>
<proteinExistence type="predicted"/>
<dbReference type="InterPro" id="IPR010260">
    <property type="entry name" value="AlpA"/>
</dbReference>
<dbReference type="Proteomes" id="UP001596055">
    <property type="component" value="Unassembled WGS sequence"/>
</dbReference>
<reference evidence="2" key="1">
    <citation type="journal article" date="2019" name="Int. J. Syst. Evol. Microbiol.">
        <title>The Global Catalogue of Microorganisms (GCM) 10K type strain sequencing project: providing services to taxonomists for standard genome sequencing and annotation.</title>
        <authorList>
            <consortium name="The Broad Institute Genomics Platform"/>
            <consortium name="The Broad Institute Genome Sequencing Center for Infectious Disease"/>
            <person name="Wu L."/>
            <person name="Ma J."/>
        </authorList>
    </citation>
    <scope>NUCLEOTIDE SEQUENCE [LARGE SCALE GENOMIC DNA]</scope>
    <source>
        <strain evidence="2">CGMCC 4.1799</strain>
    </source>
</reference>
<comment type="caution">
    <text evidence="1">The sequence shown here is derived from an EMBL/GenBank/DDBJ whole genome shotgun (WGS) entry which is preliminary data.</text>
</comment>